<comment type="caution">
    <text evidence="1">The sequence shown here is derived from an EMBL/GenBank/DDBJ whole genome shotgun (WGS) entry which is preliminary data.</text>
</comment>
<dbReference type="PANTHER" id="PTHR21600">
    <property type="entry name" value="MITOCHONDRIAL RNA PSEUDOURIDINE SYNTHASE"/>
    <property type="match status" value="1"/>
</dbReference>
<reference evidence="1 2" key="1">
    <citation type="submission" date="2024-11" db="EMBL/GenBank/DDBJ databases">
        <title>Adaptive evolution of stress response genes in parasites aligns with host niche diversity.</title>
        <authorList>
            <person name="Hahn C."/>
            <person name="Resl P."/>
        </authorList>
    </citation>
    <scope>NUCLEOTIDE SEQUENCE [LARGE SCALE GENOMIC DNA]</scope>
    <source>
        <strain evidence="1">EGGRZ-B1_66</strain>
        <tissue evidence="1">Body</tissue>
    </source>
</reference>
<dbReference type="InterPro" id="IPR050188">
    <property type="entry name" value="RluA_PseudoU_synthase"/>
</dbReference>
<dbReference type="Gene3D" id="3.30.2350.10">
    <property type="entry name" value="Pseudouridine synthase"/>
    <property type="match status" value="1"/>
</dbReference>
<sequence>MVDGDFPQDSPQLVERPIGPLCQRMGIQYTPLNEDVGKRAKTAVYGLGTFTLDGEKKSIVVVRIYTGRTHQIRVHLQYLGYPITRDPVYNSEAWGPNKGKGADYQLSLDELIKNVTIFKNKSHVPLYSTDYSDPAFEGRSFDPARYNEIVTTESDTEKLHASLDPHCLDCVNGPQEDPRIESLILYLHAYQYSGEDWNYTAPLPDWCDLYLSESKQSSQEFQQAIKNAIHLHLQDFSSTDASDSE</sequence>
<evidence type="ECO:0000313" key="2">
    <source>
        <dbReference type="Proteomes" id="UP001626550"/>
    </source>
</evidence>
<dbReference type="Proteomes" id="UP001626550">
    <property type="component" value="Unassembled WGS sequence"/>
</dbReference>
<gene>
    <name evidence="1" type="primary">RPUSD2</name>
    <name evidence="1" type="ORF">Ciccas_004908</name>
</gene>
<proteinExistence type="predicted"/>
<dbReference type="PANTHER" id="PTHR21600:SF40">
    <property type="entry name" value="PSEUDOURIDYLATE SYNTHASE RPUSD2"/>
    <property type="match status" value="1"/>
</dbReference>
<protein>
    <submittedName>
        <fullName evidence="1">RNA pseudouridylate synthase domain containing protein 2</fullName>
    </submittedName>
</protein>
<name>A0ABD2QA62_9PLAT</name>
<dbReference type="InterPro" id="IPR020103">
    <property type="entry name" value="PsdUridine_synth_cat_dom_sf"/>
</dbReference>
<organism evidence="1 2">
    <name type="scientific">Cichlidogyrus casuarinus</name>
    <dbReference type="NCBI Taxonomy" id="1844966"/>
    <lineage>
        <taxon>Eukaryota</taxon>
        <taxon>Metazoa</taxon>
        <taxon>Spiralia</taxon>
        <taxon>Lophotrochozoa</taxon>
        <taxon>Platyhelminthes</taxon>
        <taxon>Monogenea</taxon>
        <taxon>Monopisthocotylea</taxon>
        <taxon>Dactylogyridea</taxon>
        <taxon>Ancyrocephalidae</taxon>
        <taxon>Cichlidogyrus</taxon>
    </lineage>
</organism>
<dbReference type="SUPFAM" id="SSF55120">
    <property type="entry name" value="Pseudouridine synthase"/>
    <property type="match status" value="1"/>
</dbReference>
<dbReference type="AlphaFoldDB" id="A0ABD2QA62"/>
<dbReference type="EMBL" id="JBJKFK010000538">
    <property type="protein sequence ID" value="KAL3316449.1"/>
    <property type="molecule type" value="Genomic_DNA"/>
</dbReference>
<accession>A0ABD2QA62</accession>
<evidence type="ECO:0000313" key="1">
    <source>
        <dbReference type="EMBL" id="KAL3316449.1"/>
    </source>
</evidence>
<keyword evidence="2" id="KW-1185">Reference proteome</keyword>